<sequence length="510" mass="57361">MTFKFLQLLFFLVLASIAPHVISKYNRPIAFPQHLQGCRKGDIVKGIHNIRTYLQRYGYLLHNTSTHLHTNELTDDSFDGALESAIKSYQKRFNLNMTGILDEQTLAQISKPRCGVPDFFNSNPNKNPEDDLKMSSHYTFFPDNLRWPNNKFSLTYTFTNNYPLNFVPPVTRALATWAANSQFTFSEAVEGQMADINISFQRGEHGDENPFDGPGGILAHAFAPTDGRLHFDGDESWAAGVVANELNVEAVALHELGHVLGLGHSSIEQAIMWPYIEAGSSKGLDDDDIAGLRAFHLDFYFMEGIHKVKAYLGRYGYLNNKNQNNLNADSFDEDLETAIKSYQKFFKLNTFFPKNRAWPVEKKHLTYGFIHNYPPEHVAAVLRAFETWADNTKFTFAQAVRVQAADILLSFERGDHGDGRPFDGEGGVLAHAFGPIDGRVHFDSDEPWERGPILEQFDVESVTLHELGHALGLGHSNIESAVMWPDMDSGVTKTRLTIDDIEGIRALYGP</sequence>
<keyword evidence="10" id="KW-1185">Reference proteome</keyword>
<evidence type="ECO:0000256" key="4">
    <source>
        <dbReference type="ARBA" id="ARBA00022801"/>
    </source>
</evidence>
<feature type="signal peptide" evidence="7">
    <location>
        <begin position="1"/>
        <end position="23"/>
    </location>
</feature>
<evidence type="ECO:0000313" key="10">
    <source>
        <dbReference type="Proteomes" id="UP001642487"/>
    </source>
</evidence>
<feature type="chain" id="PRO_5045239180" description="Peptidase metallopeptidase domain-containing protein" evidence="7">
    <location>
        <begin position="24"/>
        <end position="510"/>
    </location>
</feature>
<evidence type="ECO:0000256" key="6">
    <source>
        <dbReference type="ARBA" id="ARBA00023049"/>
    </source>
</evidence>
<dbReference type="Pfam" id="PF00413">
    <property type="entry name" value="Peptidase_M10"/>
    <property type="match status" value="2"/>
</dbReference>
<organism evidence="9 10">
    <name type="scientific">Citrullus colocynthis</name>
    <name type="common">colocynth</name>
    <dbReference type="NCBI Taxonomy" id="252529"/>
    <lineage>
        <taxon>Eukaryota</taxon>
        <taxon>Viridiplantae</taxon>
        <taxon>Streptophyta</taxon>
        <taxon>Embryophyta</taxon>
        <taxon>Tracheophyta</taxon>
        <taxon>Spermatophyta</taxon>
        <taxon>Magnoliopsida</taxon>
        <taxon>eudicotyledons</taxon>
        <taxon>Gunneridae</taxon>
        <taxon>Pentapetalae</taxon>
        <taxon>rosids</taxon>
        <taxon>fabids</taxon>
        <taxon>Cucurbitales</taxon>
        <taxon>Cucurbitaceae</taxon>
        <taxon>Benincaseae</taxon>
        <taxon>Citrullus</taxon>
    </lineage>
</organism>
<keyword evidence="5" id="KW-0862">Zinc</keyword>
<evidence type="ECO:0000256" key="2">
    <source>
        <dbReference type="ARBA" id="ARBA00022670"/>
    </source>
</evidence>
<evidence type="ECO:0000256" key="1">
    <source>
        <dbReference type="ARBA" id="ARBA00009614"/>
    </source>
</evidence>
<feature type="domain" description="Peptidase metallopeptidase" evidence="8">
    <location>
        <begin position="354"/>
        <end position="510"/>
    </location>
</feature>
<dbReference type="PANTHER" id="PTHR10201:SF213">
    <property type="entry name" value="METALLOENDOPROTEINASE 2-MMP-LIKE"/>
    <property type="match status" value="1"/>
</dbReference>
<evidence type="ECO:0000256" key="5">
    <source>
        <dbReference type="ARBA" id="ARBA00022833"/>
    </source>
</evidence>
<dbReference type="InterPro" id="IPR021190">
    <property type="entry name" value="Pept_M10A"/>
</dbReference>
<comment type="similarity">
    <text evidence="1">Belongs to the peptidase M10A family. Matrix metalloproteinases (MMPs) subfamily.</text>
</comment>
<evidence type="ECO:0000313" key="9">
    <source>
        <dbReference type="EMBL" id="CAK9308927.1"/>
    </source>
</evidence>
<keyword evidence="6" id="KW-0482">Metalloprotease</keyword>
<keyword evidence="7" id="KW-0732">Signal</keyword>
<evidence type="ECO:0000256" key="3">
    <source>
        <dbReference type="ARBA" id="ARBA00022723"/>
    </source>
</evidence>
<dbReference type="InterPro" id="IPR006026">
    <property type="entry name" value="Peptidase_Metallo"/>
</dbReference>
<dbReference type="CDD" id="cd04278">
    <property type="entry name" value="ZnMc_MMP"/>
    <property type="match status" value="2"/>
</dbReference>
<evidence type="ECO:0000259" key="8">
    <source>
        <dbReference type="SMART" id="SM00235"/>
    </source>
</evidence>
<reference evidence="9 10" key="1">
    <citation type="submission" date="2024-03" db="EMBL/GenBank/DDBJ databases">
        <authorList>
            <person name="Gkanogiannis A."/>
            <person name="Becerra Lopez-Lavalle L."/>
        </authorList>
    </citation>
    <scope>NUCLEOTIDE SEQUENCE [LARGE SCALE GENOMIC DNA]</scope>
</reference>
<keyword evidence="3" id="KW-0479">Metal-binding</keyword>
<dbReference type="InterPro" id="IPR024079">
    <property type="entry name" value="MetalloPept_cat_dom_sf"/>
</dbReference>
<keyword evidence="4" id="KW-0378">Hydrolase</keyword>
<dbReference type="PANTHER" id="PTHR10201">
    <property type="entry name" value="MATRIX METALLOPROTEINASE"/>
    <property type="match status" value="1"/>
</dbReference>
<evidence type="ECO:0000256" key="7">
    <source>
        <dbReference type="SAM" id="SignalP"/>
    </source>
</evidence>
<dbReference type="Pfam" id="PF01471">
    <property type="entry name" value="PG_binding_1"/>
    <property type="match status" value="2"/>
</dbReference>
<dbReference type="EMBL" id="OZ021735">
    <property type="protein sequence ID" value="CAK9308927.1"/>
    <property type="molecule type" value="Genomic_DNA"/>
</dbReference>
<proteinExistence type="inferred from homology"/>
<accession>A0ABP0XL94</accession>
<dbReference type="SUPFAM" id="SSF55486">
    <property type="entry name" value="Metalloproteases ('zincins'), catalytic domain"/>
    <property type="match status" value="2"/>
</dbReference>
<dbReference type="InterPro" id="IPR002477">
    <property type="entry name" value="Peptidoglycan-bd-like"/>
</dbReference>
<dbReference type="InterPro" id="IPR036365">
    <property type="entry name" value="PGBD-like_sf"/>
</dbReference>
<dbReference type="SUPFAM" id="SSF47090">
    <property type="entry name" value="PGBD-like"/>
    <property type="match status" value="1"/>
</dbReference>
<dbReference type="InterPro" id="IPR001818">
    <property type="entry name" value="Pept_M10_metallopeptidase"/>
</dbReference>
<keyword evidence="2" id="KW-0645">Protease</keyword>
<dbReference type="SMART" id="SM00235">
    <property type="entry name" value="ZnMc"/>
    <property type="match status" value="2"/>
</dbReference>
<feature type="domain" description="Peptidase metallopeptidase" evidence="8">
    <location>
        <begin position="143"/>
        <end position="297"/>
    </location>
</feature>
<dbReference type="InterPro" id="IPR033739">
    <property type="entry name" value="M10A_MMP"/>
</dbReference>
<gene>
    <name evidence="9" type="ORF">CITCOLO1_LOCUS447</name>
</gene>
<dbReference type="Gene3D" id="3.40.390.10">
    <property type="entry name" value="Collagenase (Catalytic Domain)"/>
    <property type="match status" value="2"/>
</dbReference>
<dbReference type="Proteomes" id="UP001642487">
    <property type="component" value="Chromosome 1"/>
</dbReference>
<dbReference type="PRINTS" id="PR00138">
    <property type="entry name" value="MATRIXIN"/>
</dbReference>
<protein>
    <recommendedName>
        <fullName evidence="8">Peptidase metallopeptidase domain-containing protein</fullName>
    </recommendedName>
</protein>
<name>A0ABP0XL94_9ROSI</name>